<evidence type="ECO:0000313" key="3">
    <source>
        <dbReference type="Proteomes" id="UP000034166"/>
    </source>
</evidence>
<evidence type="ECO:0000256" key="1">
    <source>
        <dbReference type="SAM" id="Phobius"/>
    </source>
</evidence>
<keyword evidence="3" id="KW-1185">Reference proteome</keyword>
<feature type="transmembrane region" description="Helical" evidence="1">
    <location>
        <begin position="35"/>
        <end position="55"/>
    </location>
</feature>
<dbReference type="PATRIC" id="fig|1408103.3.peg.1700"/>
<keyword evidence="1" id="KW-0472">Membrane</keyword>
<organism evidence="2 3">
    <name type="scientific">Mesobacillus campisalis</name>
    <dbReference type="NCBI Taxonomy" id="1408103"/>
    <lineage>
        <taxon>Bacteria</taxon>
        <taxon>Bacillati</taxon>
        <taxon>Bacillota</taxon>
        <taxon>Bacilli</taxon>
        <taxon>Bacillales</taxon>
        <taxon>Bacillaceae</taxon>
        <taxon>Mesobacillus</taxon>
    </lineage>
</organism>
<gene>
    <name evidence="2" type="ORF">WQ57_07555</name>
</gene>
<proteinExistence type="predicted"/>
<dbReference type="EMBL" id="LAYY01000007">
    <property type="protein sequence ID" value="KKK38456.1"/>
    <property type="molecule type" value="Genomic_DNA"/>
</dbReference>
<reference evidence="2 3" key="1">
    <citation type="submission" date="2015-04" db="EMBL/GenBank/DDBJ databases">
        <title>Taxonomic description and genome sequence of Bacillus campisalis sp. nov., a novel member of the genus Bacillus isolated from solar saltern.</title>
        <authorList>
            <person name="Mathan Kumar R."/>
            <person name="Kaur G."/>
            <person name="Kumar A."/>
            <person name="Singh N.K."/>
            <person name="Kaur N."/>
            <person name="Kumar N."/>
            <person name="Mayilraj S."/>
        </authorList>
    </citation>
    <scope>NUCLEOTIDE SEQUENCE [LARGE SCALE GENOMIC DNA]</scope>
    <source>
        <strain evidence="2 3">SA2-6</strain>
    </source>
</reference>
<dbReference type="Pfam" id="PF17370">
    <property type="entry name" value="DUF5392"/>
    <property type="match status" value="1"/>
</dbReference>
<name>A0A0M2SXM3_9BACI</name>
<comment type="caution">
    <text evidence="2">The sequence shown here is derived from an EMBL/GenBank/DDBJ whole genome shotgun (WGS) entry which is preliminary data.</text>
</comment>
<sequence length="146" mass="16944">MKLFMSEMPGYIKRELDQLQEVIGPYMKKISKYSIWTLPLLLVSAFNLIFMVFTGDINGENALAIGLFALMGAIGAALFKEVRIQQNELRKKSANYMIDRIKNSEIANDYHKKQYIQLIKNQPASKTINHFINFLIEENNRKRLLD</sequence>
<dbReference type="RefSeq" id="WP_046523147.1">
    <property type="nucleotide sequence ID" value="NZ_LAYY01000007.1"/>
</dbReference>
<dbReference type="Proteomes" id="UP000034166">
    <property type="component" value="Unassembled WGS sequence"/>
</dbReference>
<dbReference type="OrthoDB" id="2451415at2"/>
<keyword evidence="1" id="KW-0812">Transmembrane</keyword>
<evidence type="ECO:0000313" key="2">
    <source>
        <dbReference type="EMBL" id="KKK38456.1"/>
    </source>
</evidence>
<dbReference type="InterPro" id="IPR020205">
    <property type="entry name" value="Uncharacterised_YwnF_TM"/>
</dbReference>
<protein>
    <submittedName>
        <fullName evidence="2">Uncharacterized protein</fullName>
    </submittedName>
</protein>
<dbReference type="AlphaFoldDB" id="A0A0M2SXM3"/>
<keyword evidence="1" id="KW-1133">Transmembrane helix</keyword>
<feature type="transmembrane region" description="Helical" evidence="1">
    <location>
        <begin position="61"/>
        <end position="82"/>
    </location>
</feature>
<accession>A0A0M2SXM3</accession>